<dbReference type="Proteomes" id="UP000664771">
    <property type="component" value="Unassembled WGS sequence"/>
</dbReference>
<dbReference type="InterPro" id="IPR056893">
    <property type="entry name" value="UBA_Nbr1_C"/>
</dbReference>
<dbReference type="SUPFAM" id="SSF46934">
    <property type="entry name" value="UBA-like"/>
    <property type="match status" value="1"/>
</dbReference>
<dbReference type="InterPro" id="IPR009060">
    <property type="entry name" value="UBA-like_sf"/>
</dbReference>
<feature type="non-terminal residue" evidence="2">
    <location>
        <position position="1"/>
    </location>
</feature>
<dbReference type="EMBL" id="JAFVMF010000152">
    <property type="protein sequence ID" value="MBO1362169.1"/>
    <property type="molecule type" value="Genomic_DNA"/>
</dbReference>
<dbReference type="Gene3D" id="1.10.8.10">
    <property type="entry name" value="DNA helicase RuvA subunit, C-terminal domain"/>
    <property type="match status" value="1"/>
</dbReference>
<name>A0ABS3M1W3_9PROT</name>
<organism evidence="2 3">
    <name type="scientific">Acetobacter sacchari</name>
    <dbReference type="NCBI Taxonomy" id="2661687"/>
    <lineage>
        <taxon>Bacteria</taxon>
        <taxon>Pseudomonadati</taxon>
        <taxon>Pseudomonadota</taxon>
        <taxon>Alphaproteobacteria</taxon>
        <taxon>Acetobacterales</taxon>
        <taxon>Acetobacteraceae</taxon>
        <taxon>Acetobacter</taxon>
    </lineage>
</organism>
<accession>A0ABS3M1W3</accession>
<proteinExistence type="predicted"/>
<sequence length="73" mass="7897">GNIAMPASAPSFQGSEVSLSLGGSVKDAAGIEHTLLHELEDMGFKHKRLNAEVLRKNNYDIQKTLDDLCVADE</sequence>
<protein>
    <recommendedName>
        <fullName evidence="1">Nbr1-like C-terminal UBA domain-containing protein</fullName>
    </recommendedName>
</protein>
<evidence type="ECO:0000313" key="3">
    <source>
        <dbReference type="Proteomes" id="UP000664771"/>
    </source>
</evidence>
<feature type="domain" description="Nbr1-like C-terminal UBA" evidence="1">
    <location>
        <begin position="32"/>
        <end position="70"/>
    </location>
</feature>
<dbReference type="RefSeq" id="WP_207884294.1">
    <property type="nucleotide sequence ID" value="NZ_JAFVMF010000152.1"/>
</dbReference>
<evidence type="ECO:0000259" key="1">
    <source>
        <dbReference type="Pfam" id="PF24932"/>
    </source>
</evidence>
<comment type="caution">
    <text evidence="2">The sequence shown here is derived from an EMBL/GenBank/DDBJ whole genome shotgun (WGS) entry which is preliminary data.</text>
</comment>
<feature type="non-terminal residue" evidence="2">
    <location>
        <position position="73"/>
    </location>
</feature>
<dbReference type="Pfam" id="PF24932">
    <property type="entry name" value="UBA_NBR1_C"/>
    <property type="match status" value="1"/>
</dbReference>
<reference evidence="2 3" key="1">
    <citation type="submission" date="2021-03" db="EMBL/GenBank/DDBJ databases">
        <title>The complete genome sequence of Acetobacter sacchari TBRC 11175.</title>
        <authorList>
            <person name="Charoenyingcharoen P."/>
            <person name="Yukphan P."/>
        </authorList>
    </citation>
    <scope>NUCLEOTIDE SEQUENCE [LARGE SCALE GENOMIC DNA]</scope>
    <source>
        <strain evidence="2 3">TBRC 11175</strain>
    </source>
</reference>
<evidence type="ECO:0000313" key="2">
    <source>
        <dbReference type="EMBL" id="MBO1362169.1"/>
    </source>
</evidence>
<keyword evidence="3" id="KW-1185">Reference proteome</keyword>
<gene>
    <name evidence="2" type="ORF">J2D73_20550</name>
</gene>